<reference evidence="7 8" key="2">
    <citation type="submission" date="2020-05" db="EMBL/GenBank/DDBJ databases">
        <authorList>
            <person name="Khan S.A."/>
            <person name="Jeon C.O."/>
            <person name="Chun B.H."/>
        </authorList>
    </citation>
    <scope>NUCLEOTIDE SEQUENCE [LARGE SCALE GENOMIC DNA]</scope>
    <source>
        <strain evidence="7 8">H242</strain>
    </source>
</reference>
<dbReference type="PANTHER" id="PTHR21266">
    <property type="entry name" value="IRON-SULFUR DOMAIN CONTAINING PROTEIN"/>
    <property type="match status" value="1"/>
</dbReference>
<dbReference type="InterPro" id="IPR050584">
    <property type="entry name" value="Cholesterol_7-desaturase"/>
</dbReference>
<evidence type="ECO:0000256" key="1">
    <source>
        <dbReference type="ARBA" id="ARBA00022714"/>
    </source>
</evidence>
<keyword evidence="8" id="KW-1185">Reference proteome</keyword>
<evidence type="ECO:0000259" key="6">
    <source>
        <dbReference type="PROSITE" id="PS51296"/>
    </source>
</evidence>
<dbReference type="InterPro" id="IPR044043">
    <property type="entry name" value="VanA_C_cat"/>
</dbReference>
<evidence type="ECO:0000256" key="4">
    <source>
        <dbReference type="ARBA" id="ARBA00023004"/>
    </source>
</evidence>
<proteinExistence type="predicted"/>
<sequence>MSFVKNAWYVAMWSENLKDGEPQERTIVGESLVIYRGVDGAPVALQNRCPHRSAPLHMGRVCDNGNLECGYHGLQFDATGACVRNPHGPGVIPIAAGVRSFPAVERHTLVWIWMGDGPADPARIPDLSVIDRSPPEHVTYRDVLDMDAHYELVVDNLLDLSHTAFLHRGVLGNNDTVSAEIRATREADTVTASRWMPGVKAPGLFDMLFRRDGGIVDHWAAITGRRPRAWSTTPGSPPSAARAARAPGCGACTCSRRCMSARRFITSPPSARTRCRFPTTSGRTS</sequence>
<evidence type="ECO:0000256" key="2">
    <source>
        <dbReference type="ARBA" id="ARBA00022723"/>
    </source>
</evidence>
<evidence type="ECO:0000256" key="5">
    <source>
        <dbReference type="ARBA" id="ARBA00023014"/>
    </source>
</evidence>
<dbReference type="PANTHER" id="PTHR21266:SF19">
    <property type="entry name" value="CHLOROPHYLLIDE A OXYGENASE, CHLOROPLASTIC"/>
    <property type="match status" value="1"/>
</dbReference>
<protein>
    <submittedName>
        <fullName evidence="7">Rieske 2Fe-2S domain-containing protein</fullName>
    </submittedName>
</protein>
<keyword evidence="5" id="KW-0411">Iron-sulfur</keyword>
<organism evidence="7 8">
    <name type="scientific">Ramlibacter terrae</name>
    <dbReference type="NCBI Taxonomy" id="2732511"/>
    <lineage>
        <taxon>Bacteria</taxon>
        <taxon>Pseudomonadati</taxon>
        <taxon>Pseudomonadota</taxon>
        <taxon>Betaproteobacteria</taxon>
        <taxon>Burkholderiales</taxon>
        <taxon>Comamonadaceae</taxon>
        <taxon>Ramlibacter</taxon>
    </lineage>
</organism>
<evidence type="ECO:0000256" key="3">
    <source>
        <dbReference type="ARBA" id="ARBA00023002"/>
    </source>
</evidence>
<keyword evidence="1" id="KW-0001">2Fe-2S</keyword>
<dbReference type="Gene3D" id="2.102.10.10">
    <property type="entry name" value="Rieske [2Fe-2S] iron-sulphur domain"/>
    <property type="match status" value="1"/>
</dbReference>
<dbReference type="Proteomes" id="UP000500826">
    <property type="component" value="Chromosome"/>
</dbReference>
<feature type="domain" description="Rieske" evidence="6">
    <location>
        <begin position="8"/>
        <end position="112"/>
    </location>
</feature>
<dbReference type="Gene3D" id="3.90.380.10">
    <property type="entry name" value="Naphthalene 1,2-dioxygenase Alpha Subunit, Chain A, domain 1"/>
    <property type="match status" value="1"/>
</dbReference>
<dbReference type="InterPro" id="IPR036922">
    <property type="entry name" value="Rieske_2Fe-2S_sf"/>
</dbReference>
<dbReference type="SUPFAM" id="SSF55961">
    <property type="entry name" value="Bet v1-like"/>
    <property type="match status" value="1"/>
</dbReference>
<keyword evidence="2" id="KW-0479">Metal-binding</keyword>
<dbReference type="Pfam" id="PF19112">
    <property type="entry name" value="VanA_C"/>
    <property type="match status" value="1"/>
</dbReference>
<dbReference type="EMBL" id="CP053418">
    <property type="protein sequence ID" value="QJW83776.1"/>
    <property type="molecule type" value="Genomic_DNA"/>
</dbReference>
<dbReference type="SUPFAM" id="SSF50022">
    <property type="entry name" value="ISP domain"/>
    <property type="match status" value="1"/>
</dbReference>
<evidence type="ECO:0000313" key="7">
    <source>
        <dbReference type="EMBL" id="QJW83776.1"/>
    </source>
</evidence>
<gene>
    <name evidence="7" type="ORF">HK414_06450</name>
</gene>
<evidence type="ECO:0000313" key="8">
    <source>
        <dbReference type="Proteomes" id="UP000500826"/>
    </source>
</evidence>
<dbReference type="InterPro" id="IPR017941">
    <property type="entry name" value="Rieske_2Fe-2S"/>
</dbReference>
<accession>A0ABX6P437</accession>
<dbReference type="Pfam" id="PF00355">
    <property type="entry name" value="Rieske"/>
    <property type="match status" value="1"/>
</dbReference>
<keyword evidence="3" id="KW-0560">Oxidoreductase</keyword>
<keyword evidence="4" id="KW-0408">Iron</keyword>
<dbReference type="PROSITE" id="PS51296">
    <property type="entry name" value="RIESKE"/>
    <property type="match status" value="1"/>
</dbReference>
<reference evidence="7 8" key="1">
    <citation type="submission" date="2020-05" db="EMBL/GenBank/DDBJ databases">
        <title>Ramlibacter rhizophilus sp. nov., isolated from rhizosphere soil of national flower Mugunghwa from South Korea.</title>
        <authorList>
            <person name="Zheng-Fei Y."/>
            <person name="Huan T."/>
        </authorList>
    </citation>
    <scope>NUCLEOTIDE SEQUENCE [LARGE SCALE GENOMIC DNA]</scope>
    <source>
        <strain evidence="7 8">H242</strain>
    </source>
</reference>
<name>A0ABX6P437_9BURK</name>